<dbReference type="EMBL" id="CP048914">
    <property type="protein sequence ID" value="QMS85483.1"/>
    <property type="molecule type" value="Genomic_DNA"/>
</dbReference>
<dbReference type="Gene3D" id="3.40.1190.20">
    <property type="match status" value="1"/>
</dbReference>
<dbReference type="Proteomes" id="UP000514720">
    <property type="component" value="Chromosome"/>
</dbReference>
<accession>A0A7L7KRX6</accession>
<dbReference type="RefSeq" id="WP_258877279.1">
    <property type="nucleotide sequence ID" value="NZ_CP048914.1"/>
</dbReference>
<gene>
    <name evidence="1" type="ORF">G4Z02_06920</name>
</gene>
<dbReference type="InterPro" id="IPR057621">
    <property type="entry name" value="Khk_prokaryotic"/>
</dbReference>
<name>A0A7L7KRX6_9MOLU</name>
<keyword evidence="2" id="KW-1185">Reference proteome</keyword>
<evidence type="ECO:0000313" key="2">
    <source>
        <dbReference type="Proteomes" id="UP000514720"/>
    </source>
</evidence>
<organism evidence="1 2">
    <name type="scientific">Candidatus Xianfuyuplasma coldseepsis</name>
    <dbReference type="NCBI Taxonomy" id="2782163"/>
    <lineage>
        <taxon>Bacteria</taxon>
        <taxon>Bacillati</taxon>
        <taxon>Mycoplasmatota</taxon>
        <taxon>Mollicutes</taxon>
        <taxon>Candidatus Izemoplasmatales</taxon>
        <taxon>Candidatus Izemoplasmataceae</taxon>
        <taxon>Candidatus Xianfuyuplasma</taxon>
    </lineage>
</organism>
<sequence>MDKRIELSQKLITKDPSTLNMVIGFDGFVDEIIHVVDKRMDSEHFTRVDTISQLADRIQKASGLSTNIELVSTYKKIGGNGPIMCNALAINKPAMSYIGALGFPTIDDVFSVMEDAVDLYSIATNGHTDALEFDDGKLLLGKMSTLNDVTYERLLEEVGLDKLIQLLSEANLFASVNWSMLPNMTDIYKKLLEHVLPQLPASSTPRYMFIDLADPEKREDDEVQRLLSMLKEFSKYYVVVLGLNKKEAYDVAGVLELFDKTSLENMQISLEDLNQALYEFLEIGAVVIHPVDRSCCVVDGVFYEELGPYIAKPKLSTGAGDNFNAGFMLGMLLGVTPDEALLCGMSTSGFYVRNARSPRFDELIVFMNDWANNTI</sequence>
<proteinExistence type="predicted"/>
<reference evidence="1 2" key="1">
    <citation type="submission" date="2020-02" db="EMBL/GenBank/DDBJ databases">
        <authorList>
            <person name="Zheng R.K."/>
            <person name="Sun C.M."/>
        </authorList>
    </citation>
    <scope>NUCLEOTIDE SEQUENCE [LARGE SCALE GENOMIC DNA]</scope>
    <source>
        <strain evidence="2">zrk13</strain>
    </source>
</reference>
<dbReference type="SUPFAM" id="SSF53613">
    <property type="entry name" value="Ribokinase-like"/>
    <property type="match status" value="1"/>
</dbReference>
<protein>
    <recommendedName>
        <fullName evidence="3">Carbohydrate kinase PfkB domain-containing protein</fullName>
    </recommendedName>
</protein>
<dbReference type="Pfam" id="PF25270">
    <property type="entry name" value="Khk"/>
    <property type="match status" value="1"/>
</dbReference>
<dbReference type="AlphaFoldDB" id="A0A7L7KRX6"/>
<dbReference type="KEGG" id="xcl:G4Z02_06920"/>
<evidence type="ECO:0000313" key="1">
    <source>
        <dbReference type="EMBL" id="QMS85483.1"/>
    </source>
</evidence>
<evidence type="ECO:0008006" key="3">
    <source>
        <dbReference type="Google" id="ProtNLM"/>
    </source>
</evidence>
<dbReference type="InterPro" id="IPR029056">
    <property type="entry name" value="Ribokinase-like"/>
</dbReference>